<name>A0A8H7Y8Z4_PSICU</name>
<dbReference type="GO" id="GO:0006397">
    <property type="term" value="P:mRNA processing"/>
    <property type="evidence" value="ECO:0007669"/>
    <property type="project" value="UniProtKB-KW"/>
</dbReference>
<sequence>MEVDATLAHAQRNTYRPPHLRNASTTSTLTNTTPPSFAPAKPSVITNNPILTPHATLPQPTTATNTLRLHVDPATVNCHNCGTQCHFARNCPRLYNAQFYRNACNRLLQARNLIEEFASLPDKEREEIFKAVKDEEKEVTPKDFVQAAEC</sequence>
<evidence type="ECO:0000313" key="5">
    <source>
        <dbReference type="EMBL" id="KAG5174612.1"/>
    </source>
</evidence>
<feature type="region of interest" description="Disordered" evidence="3">
    <location>
        <begin position="1"/>
        <end position="48"/>
    </location>
</feature>
<dbReference type="AlphaFoldDB" id="A0A8H7Y8Z4"/>
<evidence type="ECO:0000256" key="1">
    <source>
        <dbReference type="ARBA" id="ARBA00022664"/>
    </source>
</evidence>
<keyword evidence="2" id="KW-0479">Metal-binding</keyword>
<evidence type="ECO:0000256" key="3">
    <source>
        <dbReference type="SAM" id="MobiDB-lite"/>
    </source>
</evidence>
<keyword evidence="2" id="KW-0863">Zinc-finger</keyword>
<dbReference type="GO" id="GO:0008270">
    <property type="term" value="F:zinc ion binding"/>
    <property type="evidence" value="ECO:0007669"/>
    <property type="project" value="UniProtKB-KW"/>
</dbReference>
<protein>
    <recommendedName>
        <fullName evidence="4">CCHC-type domain-containing protein</fullName>
    </recommendedName>
</protein>
<dbReference type="InterPro" id="IPR001878">
    <property type="entry name" value="Znf_CCHC"/>
</dbReference>
<feature type="compositionally biased region" description="Low complexity" evidence="3">
    <location>
        <begin position="24"/>
        <end position="35"/>
    </location>
</feature>
<keyword evidence="2" id="KW-0862">Zinc</keyword>
<dbReference type="PROSITE" id="PS50158">
    <property type="entry name" value="ZF_CCHC"/>
    <property type="match status" value="1"/>
</dbReference>
<proteinExistence type="predicted"/>
<organism evidence="5">
    <name type="scientific">Psilocybe cubensis</name>
    <name type="common">Psychedelic mushroom</name>
    <name type="synonym">Stropharia cubensis</name>
    <dbReference type="NCBI Taxonomy" id="181762"/>
    <lineage>
        <taxon>Eukaryota</taxon>
        <taxon>Fungi</taxon>
        <taxon>Dikarya</taxon>
        <taxon>Basidiomycota</taxon>
        <taxon>Agaricomycotina</taxon>
        <taxon>Agaricomycetes</taxon>
        <taxon>Agaricomycetidae</taxon>
        <taxon>Agaricales</taxon>
        <taxon>Agaricineae</taxon>
        <taxon>Strophariaceae</taxon>
        <taxon>Psilocybe</taxon>
    </lineage>
</organism>
<evidence type="ECO:0000259" key="4">
    <source>
        <dbReference type="PROSITE" id="PS50158"/>
    </source>
</evidence>
<dbReference type="EMBL" id="JAFIQS010000001">
    <property type="protein sequence ID" value="KAG5174612.1"/>
    <property type="molecule type" value="Genomic_DNA"/>
</dbReference>
<keyword evidence="1" id="KW-0507">mRNA processing</keyword>
<dbReference type="GO" id="GO:0003676">
    <property type="term" value="F:nucleic acid binding"/>
    <property type="evidence" value="ECO:0007669"/>
    <property type="project" value="InterPro"/>
</dbReference>
<comment type="caution">
    <text evidence="5">The sequence shown here is derived from an EMBL/GenBank/DDBJ whole genome shotgun (WGS) entry which is preliminary data.</text>
</comment>
<gene>
    <name evidence="5" type="ORF">JR316_001274</name>
</gene>
<dbReference type="InterPro" id="IPR036875">
    <property type="entry name" value="Znf_CCHC_sf"/>
</dbReference>
<dbReference type="SUPFAM" id="SSF57756">
    <property type="entry name" value="Retrovirus zinc finger-like domains"/>
    <property type="match status" value="1"/>
</dbReference>
<reference evidence="5" key="1">
    <citation type="submission" date="2021-02" db="EMBL/GenBank/DDBJ databases">
        <title>Psilocybe cubensis genome.</title>
        <authorList>
            <person name="Mckernan K.J."/>
            <person name="Crawford S."/>
            <person name="Trippe A."/>
            <person name="Kane L.T."/>
            <person name="Mclaughlin S."/>
        </authorList>
    </citation>
    <scope>NUCLEOTIDE SEQUENCE [LARGE SCALE GENOMIC DNA]</scope>
    <source>
        <strain evidence="5">MGC-MH-2018</strain>
    </source>
</reference>
<evidence type="ECO:0000256" key="2">
    <source>
        <dbReference type="PROSITE-ProRule" id="PRU00047"/>
    </source>
</evidence>
<feature type="domain" description="CCHC-type" evidence="4">
    <location>
        <begin position="78"/>
        <end position="93"/>
    </location>
</feature>
<accession>A0A8H7Y8Z4</accession>